<accession>A0ABY7AX23</accession>
<keyword evidence="2" id="KW-0472">Membrane</keyword>
<evidence type="ECO:0000256" key="1">
    <source>
        <dbReference type="SAM" id="MobiDB-lite"/>
    </source>
</evidence>
<sequence>MMYWYGNGMGWGYVLMTVTTVLFWALVIAGVVALIRYLSRKPGGTSGTGGTAGTGGGPAAPSRPTPEQLLAERFARGEIDEQEYRRGLEVLRGEHHTPSQP</sequence>
<proteinExistence type="predicted"/>
<evidence type="ECO:0000256" key="2">
    <source>
        <dbReference type="SAM" id="Phobius"/>
    </source>
</evidence>
<evidence type="ECO:0000313" key="4">
    <source>
        <dbReference type="Proteomes" id="UP001163203"/>
    </source>
</evidence>
<keyword evidence="2" id="KW-1133">Transmembrane helix</keyword>
<evidence type="ECO:0000313" key="3">
    <source>
        <dbReference type="EMBL" id="WAL64577.1"/>
    </source>
</evidence>
<keyword evidence="2" id="KW-0812">Transmembrane</keyword>
<protein>
    <submittedName>
        <fullName evidence="3">SHOCT domain-containing protein</fullName>
    </submittedName>
</protein>
<dbReference type="RefSeq" id="WP_268754798.1">
    <property type="nucleotide sequence ID" value="NZ_CP113836.1"/>
</dbReference>
<feature type="transmembrane region" description="Helical" evidence="2">
    <location>
        <begin position="12"/>
        <end position="35"/>
    </location>
</feature>
<organism evidence="3 4">
    <name type="scientific">Amycolatopsis cynarae</name>
    <dbReference type="NCBI Taxonomy" id="2995223"/>
    <lineage>
        <taxon>Bacteria</taxon>
        <taxon>Bacillati</taxon>
        <taxon>Actinomycetota</taxon>
        <taxon>Actinomycetes</taxon>
        <taxon>Pseudonocardiales</taxon>
        <taxon>Pseudonocardiaceae</taxon>
        <taxon>Amycolatopsis</taxon>
    </lineage>
</organism>
<reference evidence="3" key="1">
    <citation type="submission" date="2022-11" db="EMBL/GenBank/DDBJ databases">
        <authorList>
            <person name="Mo P."/>
        </authorList>
    </citation>
    <scope>NUCLEOTIDE SEQUENCE</scope>
    <source>
        <strain evidence="3">HUAS 11-8</strain>
    </source>
</reference>
<feature type="compositionally biased region" description="Gly residues" evidence="1">
    <location>
        <begin position="44"/>
        <end position="58"/>
    </location>
</feature>
<dbReference type="Proteomes" id="UP001163203">
    <property type="component" value="Chromosome"/>
</dbReference>
<name>A0ABY7AX23_9PSEU</name>
<keyword evidence="4" id="KW-1185">Reference proteome</keyword>
<gene>
    <name evidence="3" type="ORF">ORV05_26960</name>
</gene>
<feature type="region of interest" description="Disordered" evidence="1">
    <location>
        <begin position="41"/>
        <end position="67"/>
    </location>
</feature>
<dbReference type="EMBL" id="CP113836">
    <property type="protein sequence ID" value="WAL64577.1"/>
    <property type="molecule type" value="Genomic_DNA"/>
</dbReference>